<dbReference type="Proteomes" id="UP000001940">
    <property type="component" value="Chromosome IV"/>
</dbReference>
<feature type="domain" description="CUB-like" evidence="2">
    <location>
        <begin position="18"/>
        <end position="139"/>
    </location>
</feature>
<evidence type="ECO:0000313" key="3">
    <source>
        <dbReference type="EMBL" id="CCD63084.1"/>
    </source>
</evidence>
<dbReference type="InParanoid" id="Q9TYZ0"/>
<keyword evidence="1" id="KW-0732">Signal</keyword>
<sequence>MMITFSVFCIALLSTTAAALNCSQIPDSYIYAGNVFWYPNNSSNYVTIPPNFNCNYIIKAPIASSQILHGYVELWNLLKGVNDYFIVTDTLGAKQTIKPRGGSYLTYDVFPGKEISIQVVTKSVNMGSQFNFKVSYSKVNVGPTTAMKTGGIMNFVNLENIRGSDPNFSNSLSVVGTEQISVSLATSRYQYPTDLLYNTFVIDGDFYNQASVHRLLPLQGGPPLQTIGNKVTIVTFVNETSTECAVVLNPKSEADGFDYLSSQASINGEINKISFAPLDQRQGLQVIALHNTQIIMDSLVLDTKTDFFCTAIVISGPPNNSSHLLLNLEKAQGLMPYTFNMSYFTVVGTECLFSFTITSPNNS</sequence>
<feature type="chain" id="PRO_5004334020" evidence="1">
    <location>
        <begin position="20"/>
        <end position="363"/>
    </location>
</feature>
<dbReference type="PeptideAtlas" id="Q9TYZ0"/>
<feature type="signal peptide" evidence="1">
    <location>
        <begin position="1"/>
        <end position="19"/>
    </location>
</feature>
<protein>
    <submittedName>
        <fullName evidence="3">CUB-like domain-containing protein</fullName>
    </submittedName>
</protein>
<keyword evidence="4" id="KW-1185">Reference proteome</keyword>
<evidence type="ECO:0000259" key="2">
    <source>
        <dbReference type="Pfam" id="PF02408"/>
    </source>
</evidence>
<dbReference type="OMA" id="TGGIMNF"/>
<dbReference type="PANTHER" id="PTHR21447:SF4">
    <property type="entry name" value="CUB-LIKE DOMAIN-CONTAINING PROTEIN"/>
    <property type="match status" value="1"/>
</dbReference>
<dbReference type="PANTHER" id="PTHR21447">
    <property type="entry name" value="RING-TYPE DOMAIN-CONTAINING PROTEIN-RELATED"/>
    <property type="match status" value="1"/>
</dbReference>
<dbReference type="FunCoup" id="Q9TYZ0">
    <property type="interactions" value="1522"/>
</dbReference>
<dbReference type="WormBase" id="H20E11.2">
    <property type="protein sequence ID" value="CE19493"/>
    <property type="gene ID" value="WBGene00019214"/>
</dbReference>
<dbReference type="eggNOG" id="ENOG502TGHP">
    <property type="taxonomic scope" value="Eukaryota"/>
</dbReference>
<dbReference type="Bgee" id="WBGene00019214">
    <property type="expression patterns" value="Expressed in adult organism and 1 other cell type or tissue"/>
</dbReference>
<organism evidence="3 4">
    <name type="scientific">Caenorhabditis elegans</name>
    <dbReference type="NCBI Taxonomy" id="6239"/>
    <lineage>
        <taxon>Eukaryota</taxon>
        <taxon>Metazoa</taxon>
        <taxon>Ecdysozoa</taxon>
        <taxon>Nematoda</taxon>
        <taxon>Chromadorea</taxon>
        <taxon>Rhabditida</taxon>
        <taxon>Rhabditina</taxon>
        <taxon>Rhabditomorpha</taxon>
        <taxon>Rhabditoidea</taxon>
        <taxon>Rhabditidae</taxon>
        <taxon>Peloderinae</taxon>
        <taxon>Caenorhabditis</taxon>
    </lineage>
</organism>
<dbReference type="PaxDb" id="6239-H20E11.2"/>
<dbReference type="STRING" id="6239.H20E11.2.1"/>
<dbReference type="PIR" id="T33731">
    <property type="entry name" value="T33731"/>
</dbReference>
<proteinExistence type="predicted"/>
<dbReference type="OrthoDB" id="5788390at2759"/>
<dbReference type="EMBL" id="BX284604">
    <property type="protein sequence ID" value="CCD63084.1"/>
    <property type="molecule type" value="Genomic_DNA"/>
</dbReference>
<evidence type="ECO:0000256" key="1">
    <source>
        <dbReference type="SAM" id="SignalP"/>
    </source>
</evidence>
<dbReference type="Pfam" id="PF02408">
    <property type="entry name" value="CUB_2"/>
    <property type="match status" value="1"/>
</dbReference>
<name>Q9TYZ0_CAEEL</name>
<dbReference type="GO" id="GO:0045087">
    <property type="term" value="P:innate immune response"/>
    <property type="evidence" value="ECO:0000318"/>
    <property type="project" value="GO_Central"/>
</dbReference>
<dbReference type="AlphaFoldDB" id="Q9TYZ0"/>
<dbReference type="AGR" id="WB:WBGene00019214"/>
<accession>Q9TYZ0</accession>
<reference evidence="3 4" key="1">
    <citation type="journal article" date="1998" name="Science">
        <title>Genome sequence of the nematode C. elegans: a platform for investigating biology.</title>
        <authorList>
            <consortium name="The C. elegans sequencing consortium"/>
            <person name="Sulson J.E."/>
            <person name="Waterston R."/>
        </authorList>
    </citation>
    <scope>NUCLEOTIDE SEQUENCE [LARGE SCALE GENOMIC DNA]</scope>
    <source>
        <strain evidence="3 4">Bristol N2</strain>
    </source>
</reference>
<dbReference type="HOGENOM" id="CLU_025156_0_0_1"/>
<dbReference type="UCSC" id="H20E11.2">
    <property type="organism name" value="c. elegans"/>
</dbReference>
<dbReference type="InterPro" id="IPR003366">
    <property type="entry name" value="CUB-like_dom"/>
</dbReference>
<evidence type="ECO:0000313" key="4">
    <source>
        <dbReference type="Proteomes" id="UP000001940"/>
    </source>
</evidence>
<dbReference type="PhylomeDB" id="Q9TYZ0"/>
<evidence type="ECO:0000313" key="5">
    <source>
        <dbReference type="WormBase" id="H20E11.2"/>
    </source>
</evidence>
<gene>
    <name evidence="3" type="ORF">CELE_H20E11.2</name>
    <name evidence="3 5" type="ORF">H20E11.2</name>
</gene>